<feature type="chain" id="PRO_5035244280" evidence="1">
    <location>
        <begin position="21"/>
        <end position="106"/>
    </location>
</feature>
<evidence type="ECO:0000313" key="2">
    <source>
        <dbReference type="EMBL" id="MBE9397122.1"/>
    </source>
</evidence>
<gene>
    <name evidence="2" type="ORF">IOQ59_07590</name>
</gene>
<sequence length="106" mass="12782">MFKCVFTLVIVASLSMPVLAAKKSDSTVYKVKWKERSGRILHESVCYNYDDGSIPYRRCRVQAQRHFVQQCRHFTAKYEKTKRPYNQSFRKKRDKFCYSADRYYPF</sequence>
<dbReference type="EMBL" id="JADEYS010000006">
    <property type="protein sequence ID" value="MBE9397122.1"/>
    <property type="molecule type" value="Genomic_DNA"/>
</dbReference>
<protein>
    <submittedName>
        <fullName evidence="2">Uncharacterized protein</fullName>
    </submittedName>
</protein>
<dbReference type="AlphaFoldDB" id="A0A8J7FMC1"/>
<evidence type="ECO:0000256" key="1">
    <source>
        <dbReference type="SAM" id="SignalP"/>
    </source>
</evidence>
<dbReference type="Proteomes" id="UP000640333">
    <property type="component" value="Unassembled WGS sequence"/>
</dbReference>
<comment type="caution">
    <text evidence="2">The sequence shown here is derived from an EMBL/GenBank/DDBJ whole genome shotgun (WGS) entry which is preliminary data.</text>
</comment>
<organism evidence="2 3">
    <name type="scientific">Pontibacterium sinense</name>
    <dbReference type="NCBI Taxonomy" id="2781979"/>
    <lineage>
        <taxon>Bacteria</taxon>
        <taxon>Pseudomonadati</taxon>
        <taxon>Pseudomonadota</taxon>
        <taxon>Gammaproteobacteria</taxon>
        <taxon>Oceanospirillales</taxon>
        <taxon>Oceanospirillaceae</taxon>
        <taxon>Pontibacterium</taxon>
    </lineage>
</organism>
<keyword evidence="1" id="KW-0732">Signal</keyword>
<feature type="signal peptide" evidence="1">
    <location>
        <begin position="1"/>
        <end position="20"/>
    </location>
</feature>
<keyword evidence="3" id="KW-1185">Reference proteome</keyword>
<evidence type="ECO:0000313" key="3">
    <source>
        <dbReference type="Proteomes" id="UP000640333"/>
    </source>
</evidence>
<dbReference type="RefSeq" id="WP_193952673.1">
    <property type="nucleotide sequence ID" value="NZ_JADEYS010000006.1"/>
</dbReference>
<name>A0A8J7FMC1_9GAMM</name>
<proteinExistence type="predicted"/>
<reference evidence="2" key="1">
    <citation type="submission" date="2020-10" db="EMBL/GenBank/DDBJ databases">
        <title>Bacterium isolated from coastal waters sediment.</title>
        <authorList>
            <person name="Chen R.-J."/>
            <person name="Lu D.-C."/>
            <person name="Zhu K.-L."/>
            <person name="Du Z.-J."/>
        </authorList>
    </citation>
    <scope>NUCLEOTIDE SEQUENCE</scope>
    <source>
        <strain evidence="2">N1Y112</strain>
    </source>
</reference>
<accession>A0A8J7FMC1</accession>